<dbReference type="Pfam" id="PF06985">
    <property type="entry name" value="HET"/>
    <property type="match status" value="1"/>
</dbReference>
<accession>A0AA39X208</accession>
<evidence type="ECO:0000313" key="2">
    <source>
        <dbReference type="EMBL" id="KAK0625795.1"/>
    </source>
</evidence>
<dbReference type="InterPro" id="IPR010730">
    <property type="entry name" value="HET"/>
</dbReference>
<sequence>ALSYFWGSDEKPRAFRTYTGSTPTTESPFSFLTRLRDPTMTQAVWADAICITQ</sequence>
<protein>
    <recommendedName>
        <fullName evidence="1">Heterokaryon incompatibility domain-containing protein</fullName>
    </recommendedName>
</protein>
<reference evidence="2" key="1">
    <citation type="submission" date="2023-06" db="EMBL/GenBank/DDBJ databases">
        <title>Genome-scale phylogeny and comparative genomics of the fungal order Sordariales.</title>
        <authorList>
            <consortium name="Lawrence Berkeley National Laboratory"/>
            <person name="Hensen N."/>
            <person name="Bonometti L."/>
            <person name="Westerberg I."/>
            <person name="Brannstrom I.O."/>
            <person name="Guillou S."/>
            <person name="Cros-Aarteil S."/>
            <person name="Calhoun S."/>
            <person name="Haridas S."/>
            <person name="Kuo A."/>
            <person name="Mondo S."/>
            <person name="Pangilinan J."/>
            <person name="Riley R."/>
            <person name="Labutti K."/>
            <person name="Andreopoulos B."/>
            <person name="Lipzen A."/>
            <person name="Chen C."/>
            <person name="Yanf M."/>
            <person name="Daum C."/>
            <person name="Ng V."/>
            <person name="Clum A."/>
            <person name="Steindorff A."/>
            <person name="Ohm R."/>
            <person name="Martin F."/>
            <person name="Silar P."/>
            <person name="Natvig D."/>
            <person name="Lalanne C."/>
            <person name="Gautier V."/>
            <person name="Ament-Velasquez S.L."/>
            <person name="Kruys A."/>
            <person name="Hutchinson M.I."/>
            <person name="Powell A.J."/>
            <person name="Barry K."/>
            <person name="Miller A.N."/>
            <person name="Grigoriev I.V."/>
            <person name="Debuchy R."/>
            <person name="Gladieux P."/>
            <person name="Thoren M.H."/>
            <person name="Johannesson H."/>
        </authorList>
    </citation>
    <scope>NUCLEOTIDE SEQUENCE</scope>
    <source>
        <strain evidence="2">CBS 606.72</strain>
    </source>
</reference>
<proteinExistence type="predicted"/>
<dbReference type="Proteomes" id="UP001175000">
    <property type="component" value="Unassembled WGS sequence"/>
</dbReference>
<feature type="non-terminal residue" evidence="2">
    <location>
        <position position="1"/>
    </location>
</feature>
<keyword evidence="3" id="KW-1185">Reference proteome</keyword>
<organism evidence="2 3">
    <name type="scientific">Immersiella caudata</name>
    <dbReference type="NCBI Taxonomy" id="314043"/>
    <lineage>
        <taxon>Eukaryota</taxon>
        <taxon>Fungi</taxon>
        <taxon>Dikarya</taxon>
        <taxon>Ascomycota</taxon>
        <taxon>Pezizomycotina</taxon>
        <taxon>Sordariomycetes</taxon>
        <taxon>Sordariomycetidae</taxon>
        <taxon>Sordariales</taxon>
        <taxon>Lasiosphaeriaceae</taxon>
        <taxon>Immersiella</taxon>
    </lineage>
</organism>
<feature type="domain" description="Heterokaryon incompatibility" evidence="1">
    <location>
        <begin position="1"/>
        <end position="53"/>
    </location>
</feature>
<dbReference type="AlphaFoldDB" id="A0AA39X208"/>
<dbReference type="EMBL" id="JAULSU010000002">
    <property type="protein sequence ID" value="KAK0625795.1"/>
    <property type="molecule type" value="Genomic_DNA"/>
</dbReference>
<gene>
    <name evidence="2" type="ORF">B0T14DRAFT_422342</name>
</gene>
<evidence type="ECO:0000259" key="1">
    <source>
        <dbReference type="Pfam" id="PF06985"/>
    </source>
</evidence>
<comment type="caution">
    <text evidence="2">The sequence shown here is derived from an EMBL/GenBank/DDBJ whole genome shotgun (WGS) entry which is preliminary data.</text>
</comment>
<evidence type="ECO:0000313" key="3">
    <source>
        <dbReference type="Proteomes" id="UP001175000"/>
    </source>
</evidence>
<name>A0AA39X208_9PEZI</name>